<sequence>MKRILRAWLLLFCLLPLCGCMAKIEINDQVFVLSLFVDMDKDTGEYKVTIASPLPNRLSSGEQAGSSGGQGEPFSLADSSGTSLPLAVGKLQRQMTRKLDFSHTRVIVVGSTMAEAGMEELFNWVLRERTLDFSTFIMSSTKQAKDVAELEPVFESLPSTVLMRFAVQNNLLGTTLKECLSAYLEGTGFALSQLNVKDAKGTSNWVSVGNIQLFNDLQAKATLNEEQSKVTSWAIGRRNTPIYRPVYYVTWDGGKSKASVLMTNSKSRQQITMTPSGPVVQLKLDGTGDVLSLEDDQQREATETNKLIIQELKDQLHEDLTASLRVSQEAGADVLGVGQLLEAKYPHLWDKWREDWGNHYKNDIEFQVKLHIKIRNTDM</sequence>
<dbReference type="NCBIfam" id="TIGR02887">
    <property type="entry name" value="spore_ger_x_C"/>
    <property type="match status" value="1"/>
</dbReference>
<evidence type="ECO:0000313" key="12">
    <source>
        <dbReference type="EMBL" id="QCT03720.1"/>
    </source>
</evidence>
<keyword evidence="4 9" id="KW-0732">Signal</keyword>
<dbReference type="Proteomes" id="UP000300879">
    <property type="component" value="Chromosome"/>
</dbReference>
<evidence type="ECO:0000256" key="3">
    <source>
        <dbReference type="ARBA" id="ARBA00022544"/>
    </source>
</evidence>
<dbReference type="RefSeq" id="WP_138226551.1">
    <property type="nucleotide sequence ID" value="NZ_CP040396.1"/>
</dbReference>
<evidence type="ECO:0000256" key="7">
    <source>
        <dbReference type="ARBA" id="ARBA00023288"/>
    </source>
</evidence>
<evidence type="ECO:0000256" key="6">
    <source>
        <dbReference type="ARBA" id="ARBA00023139"/>
    </source>
</evidence>
<protein>
    <submittedName>
        <fullName evidence="12">Germination protein, Ger(X)C family</fullName>
    </submittedName>
</protein>
<evidence type="ECO:0000256" key="8">
    <source>
        <dbReference type="SAM" id="MobiDB-lite"/>
    </source>
</evidence>
<dbReference type="Pfam" id="PF05504">
    <property type="entry name" value="Spore_GerAC"/>
    <property type="match status" value="1"/>
</dbReference>
<evidence type="ECO:0000256" key="5">
    <source>
        <dbReference type="ARBA" id="ARBA00023136"/>
    </source>
</evidence>
<keyword evidence="5" id="KW-0472">Membrane</keyword>
<dbReference type="EMBL" id="CP040396">
    <property type="protein sequence ID" value="QCT03720.1"/>
    <property type="molecule type" value="Genomic_DNA"/>
</dbReference>
<dbReference type="InterPro" id="IPR038501">
    <property type="entry name" value="Spore_GerAC_C_sf"/>
</dbReference>
<keyword evidence="3" id="KW-0309">Germination</keyword>
<keyword evidence="7" id="KW-0449">Lipoprotein</keyword>
<dbReference type="Pfam" id="PF25198">
    <property type="entry name" value="Spore_GerAC_N"/>
    <property type="match status" value="1"/>
</dbReference>
<comment type="similarity">
    <text evidence="2">Belongs to the GerABKC lipoprotein family.</text>
</comment>
<dbReference type="GO" id="GO:0016020">
    <property type="term" value="C:membrane"/>
    <property type="evidence" value="ECO:0007669"/>
    <property type="project" value="UniProtKB-SubCell"/>
</dbReference>
<reference evidence="12 13" key="1">
    <citation type="submission" date="2019-05" db="EMBL/GenBank/DDBJ databases">
        <authorList>
            <person name="Chen C."/>
        </authorList>
    </citation>
    <scope>NUCLEOTIDE SEQUENCE [LARGE SCALE GENOMIC DNA]</scope>
    <source>
        <strain evidence="12 13">HB172198</strain>
    </source>
</reference>
<dbReference type="InterPro" id="IPR008844">
    <property type="entry name" value="Spore_GerAC-like"/>
</dbReference>
<evidence type="ECO:0000256" key="4">
    <source>
        <dbReference type="ARBA" id="ARBA00022729"/>
    </source>
</evidence>
<evidence type="ECO:0000256" key="1">
    <source>
        <dbReference type="ARBA" id="ARBA00004635"/>
    </source>
</evidence>
<evidence type="ECO:0000256" key="9">
    <source>
        <dbReference type="SAM" id="SignalP"/>
    </source>
</evidence>
<feature type="domain" description="Spore germination protein N-terminal" evidence="11">
    <location>
        <begin position="24"/>
        <end position="186"/>
    </location>
</feature>
<organism evidence="12 13">
    <name type="scientific">Paenibacillus algicola</name>
    <dbReference type="NCBI Taxonomy" id="2565926"/>
    <lineage>
        <taxon>Bacteria</taxon>
        <taxon>Bacillati</taxon>
        <taxon>Bacillota</taxon>
        <taxon>Bacilli</taxon>
        <taxon>Bacillales</taxon>
        <taxon>Paenibacillaceae</taxon>
        <taxon>Paenibacillus</taxon>
    </lineage>
</organism>
<evidence type="ECO:0000313" key="13">
    <source>
        <dbReference type="Proteomes" id="UP000300879"/>
    </source>
</evidence>
<feature type="signal peptide" evidence="9">
    <location>
        <begin position="1"/>
        <end position="22"/>
    </location>
</feature>
<proteinExistence type="inferred from homology"/>
<feature type="domain" description="Spore germination GerAC-like C-terminal" evidence="10">
    <location>
        <begin position="212"/>
        <end position="377"/>
    </location>
</feature>
<dbReference type="InterPro" id="IPR046953">
    <property type="entry name" value="Spore_GerAC-like_C"/>
</dbReference>
<name>A0A4P8XPL0_9BACL</name>
<accession>A0A4P8XPL0</accession>
<evidence type="ECO:0000256" key="2">
    <source>
        <dbReference type="ARBA" id="ARBA00007886"/>
    </source>
</evidence>
<dbReference type="GO" id="GO:0009847">
    <property type="term" value="P:spore germination"/>
    <property type="evidence" value="ECO:0007669"/>
    <property type="project" value="InterPro"/>
</dbReference>
<dbReference type="Gene3D" id="3.30.300.210">
    <property type="entry name" value="Nutrient germinant receptor protein C, domain 3"/>
    <property type="match status" value="1"/>
</dbReference>
<feature type="chain" id="PRO_5038338146" evidence="9">
    <location>
        <begin position="23"/>
        <end position="379"/>
    </location>
</feature>
<dbReference type="KEGG" id="palo:E6C60_3009"/>
<comment type="subcellular location">
    <subcellularLocation>
        <location evidence="1">Membrane</location>
        <topology evidence="1">Lipid-anchor</topology>
    </subcellularLocation>
</comment>
<evidence type="ECO:0000259" key="11">
    <source>
        <dbReference type="Pfam" id="PF25198"/>
    </source>
</evidence>
<feature type="region of interest" description="Disordered" evidence="8">
    <location>
        <begin position="57"/>
        <end position="78"/>
    </location>
</feature>
<dbReference type="PANTHER" id="PTHR35789">
    <property type="entry name" value="SPORE GERMINATION PROTEIN B3"/>
    <property type="match status" value="1"/>
</dbReference>
<dbReference type="PANTHER" id="PTHR35789:SF1">
    <property type="entry name" value="SPORE GERMINATION PROTEIN B3"/>
    <property type="match status" value="1"/>
</dbReference>
<keyword evidence="13" id="KW-1185">Reference proteome</keyword>
<keyword evidence="6" id="KW-0564">Palmitate</keyword>
<dbReference type="AlphaFoldDB" id="A0A4P8XPL0"/>
<evidence type="ECO:0000259" key="10">
    <source>
        <dbReference type="Pfam" id="PF05504"/>
    </source>
</evidence>
<dbReference type="OrthoDB" id="9816067at2"/>
<dbReference type="InterPro" id="IPR057336">
    <property type="entry name" value="GerAC_N"/>
</dbReference>
<gene>
    <name evidence="12" type="ORF">E6C60_3009</name>
</gene>